<evidence type="ECO:0000259" key="1">
    <source>
        <dbReference type="Pfam" id="PF13614"/>
    </source>
</evidence>
<evidence type="ECO:0000313" key="3">
    <source>
        <dbReference type="EMBL" id="MCL1106383.1"/>
    </source>
</evidence>
<feature type="domain" description="ParA helix turn helix" evidence="2">
    <location>
        <begin position="14"/>
        <end position="103"/>
    </location>
</feature>
<dbReference type="InterPro" id="IPR027417">
    <property type="entry name" value="P-loop_NTPase"/>
</dbReference>
<keyword evidence="4" id="KW-1185">Reference proteome</keyword>
<organism evidence="3 4">
    <name type="scientific">Shewanella algicola</name>
    <dbReference type="NCBI Taxonomy" id="640633"/>
    <lineage>
        <taxon>Bacteria</taxon>
        <taxon>Pseudomonadati</taxon>
        <taxon>Pseudomonadota</taxon>
        <taxon>Gammaproteobacteria</taxon>
        <taxon>Alteromonadales</taxon>
        <taxon>Shewanellaceae</taxon>
        <taxon>Shewanella</taxon>
    </lineage>
</organism>
<protein>
    <submittedName>
        <fullName evidence="3">AAA family ATPase</fullName>
    </submittedName>
</protein>
<dbReference type="CDD" id="cd02042">
    <property type="entry name" value="ParAB_family"/>
    <property type="match status" value="1"/>
</dbReference>
<dbReference type="Pfam" id="PF18607">
    <property type="entry name" value="HTH_54"/>
    <property type="match status" value="1"/>
</dbReference>
<comment type="caution">
    <text evidence="3">The sequence shown here is derived from an EMBL/GenBank/DDBJ whole genome shotgun (WGS) entry which is preliminary data.</text>
</comment>
<name>A0A9X1Z669_9GAMM</name>
<feature type="domain" description="AAA" evidence="1">
    <location>
        <begin position="112"/>
        <end position="284"/>
    </location>
</feature>
<proteinExistence type="predicted"/>
<dbReference type="AlphaFoldDB" id="A0A9X1Z669"/>
<dbReference type="RefSeq" id="WP_188925722.1">
    <property type="nucleotide sequence ID" value="NZ_BMQI01000030.1"/>
</dbReference>
<dbReference type="InterPro" id="IPR041250">
    <property type="entry name" value="HTH_54"/>
</dbReference>
<evidence type="ECO:0000259" key="2">
    <source>
        <dbReference type="Pfam" id="PF18607"/>
    </source>
</evidence>
<dbReference type="SUPFAM" id="SSF52540">
    <property type="entry name" value="P-loop containing nucleoside triphosphate hydrolases"/>
    <property type="match status" value="1"/>
</dbReference>
<dbReference type="InterPro" id="IPR025669">
    <property type="entry name" value="AAA_dom"/>
</dbReference>
<dbReference type="EMBL" id="JAKILJ010000032">
    <property type="protein sequence ID" value="MCL1106383.1"/>
    <property type="molecule type" value="Genomic_DNA"/>
</dbReference>
<dbReference type="InterPro" id="IPR050678">
    <property type="entry name" value="DNA_Partitioning_ATPase"/>
</dbReference>
<gene>
    <name evidence="3" type="ORF">L2749_14140</name>
</gene>
<dbReference type="Pfam" id="PF13614">
    <property type="entry name" value="AAA_31"/>
    <property type="match status" value="1"/>
</dbReference>
<dbReference type="Gene3D" id="1.10.1660.30">
    <property type="match status" value="1"/>
</dbReference>
<dbReference type="Gene3D" id="3.40.50.300">
    <property type="entry name" value="P-loop containing nucleotide triphosphate hydrolases"/>
    <property type="match status" value="1"/>
</dbReference>
<reference evidence="3" key="1">
    <citation type="submission" date="2022-01" db="EMBL/GenBank/DDBJ databases">
        <title>Whole genome-based taxonomy of the Shewanellaceae.</title>
        <authorList>
            <person name="Martin-Rodriguez A.J."/>
        </authorList>
    </citation>
    <scope>NUCLEOTIDE SEQUENCE</scope>
    <source>
        <strain evidence="3">DSM 23803</strain>
    </source>
</reference>
<dbReference type="PANTHER" id="PTHR13696">
    <property type="entry name" value="P-LOOP CONTAINING NUCLEOSIDE TRIPHOSPHATE HYDROLASE"/>
    <property type="match status" value="1"/>
</dbReference>
<evidence type="ECO:0000313" key="4">
    <source>
        <dbReference type="Proteomes" id="UP001139408"/>
    </source>
</evidence>
<dbReference type="Proteomes" id="UP001139408">
    <property type="component" value="Unassembled WGS sequence"/>
</dbReference>
<dbReference type="PANTHER" id="PTHR13696:SF98">
    <property type="entry name" value="PLASMID PARTITION PROTEIN A"/>
    <property type="match status" value="1"/>
</dbReference>
<sequence length="398" mass="44416">MDLSNFLQTGSYARQALQQLSENEANHKIEFGFDDFHVRYNKAAVSRLSGFSRAIVDKAMDEMESDGYVFNKKLTGTVESYDLTIEQVVAIYEHRGVPKLSDIHEEAVVWFLANLKGGVTKSVTASTTAQALRTHPQLLKYDQRILVIDLDPQASSTMMLNHRYSIGDQNYTSAQAILQNPTRAELLEDYIVESKVKNVFVMPASIADGFIASNWEALCAEHLPGQNPNMVLKENVIDKLKKDFSWIIIDTGPHLDAFLSNGIVASDVLATPLPPAQVDLHSTLQYIGRLPSIMEQLIASGVTHLPEHHFAFMTKFSKSVQDKDALSIAKAVFREEMLDCSIPNSIAFQRCAETFDTVISVNPKEYAGDLKSLKVAKEAIEDFALSVFQHVQLYLRAN</sequence>
<accession>A0A9X1Z669</accession>